<evidence type="ECO:0000256" key="1">
    <source>
        <dbReference type="ARBA" id="ARBA00004651"/>
    </source>
</evidence>
<evidence type="ECO:0000256" key="5">
    <source>
        <dbReference type="ARBA" id="ARBA00022475"/>
    </source>
</evidence>
<dbReference type="InterPro" id="IPR045070">
    <property type="entry name" value="MATE_MepA-like"/>
</dbReference>
<keyword evidence="7 10" id="KW-1133">Transmembrane helix</keyword>
<feature type="transmembrane region" description="Helical" evidence="10">
    <location>
        <begin position="174"/>
        <end position="191"/>
    </location>
</feature>
<evidence type="ECO:0000256" key="8">
    <source>
        <dbReference type="ARBA" id="ARBA00023136"/>
    </source>
</evidence>
<feature type="transmembrane region" description="Helical" evidence="10">
    <location>
        <begin position="61"/>
        <end position="87"/>
    </location>
</feature>
<feature type="transmembrane region" description="Helical" evidence="10">
    <location>
        <begin position="142"/>
        <end position="162"/>
    </location>
</feature>
<evidence type="ECO:0000256" key="6">
    <source>
        <dbReference type="ARBA" id="ARBA00022692"/>
    </source>
</evidence>
<gene>
    <name evidence="11" type="ORF">FYJ85_09015</name>
</gene>
<keyword evidence="12" id="KW-1185">Reference proteome</keyword>
<dbReference type="EMBL" id="VUNS01000008">
    <property type="protein sequence ID" value="MST97183.1"/>
    <property type="molecule type" value="Genomic_DNA"/>
</dbReference>
<dbReference type="GO" id="GO:0042910">
    <property type="term" value="F:xenobiotic transmembrane transporter activity"/>
    <property type="evidence" value="ECO:0007669"/>
    <property type="project" value="InterPro"/>
</dbReference>
<feature type="transmembrane region" description="Helical" evidence="10">
    <location>
        <begin position="197"/>
        <end position="218"/>
    </location>
</feature>
<evidence type="ECO:0000313" key="12">
    <source>
        <dbReference type="Proteomes" id="UP000435649"/>
    </source>
</evidence>
<feature type="transmembrane region" description="Helical" evidence="10">
    <location>
        <begin position="99"/>
        <end position="122"/>
    </location>
</feature>
<dbReference type="CDD" id="cd13143">
    <property type="entry name" value="MATE_MepA_like"/>
    <property type="match status" value="1"/>
</dbReference>
<dbReference type="InterPro" id="IPR051327">
    <property type="entry name" value="MATE_MepA_subfamily"/>
</dbReference>
<dbReference type="GO" id="GO:0046677">
    <property type="term" value="P:response to antibiotic"/>
    <property type="evidence" value="ECO:0007669"/>
    <property type="project" value="UniProtKB-KW"/>
</dbReference>
<dbReference type="PANTHER" id="PTHR43823">
    <property type="entry name" value="SPORULATION PROTEIN YKVU"/>
    <property type="match status" value="1"/>
</dbReference>
<dbReference type="RefSeq" id="WP_154418048.1">
    <property type="nucleotide sequence ID" value="NZ_VUNS01000008.1"/>
</dbReference>
<feature type="transmembrane region" description="Helical" evidence="10">
    <location>
        <begin position="239"/>
        <end position="258"/>
    </location>
</feature>
<feature type="transmembrane region" description="Helical" evidence="10">
    <location>
        <begin position="425"/>
        <end position="444"/>
    </location>
</feature>
<keyword evidence="9" id="KW-0046">Antibiotic resistance</keyword>
<dbReference type="InterPro" id="IPR002528">
    <property type="entry name" value="MATE_fam"/>
</dbReference>
<protein>
    <recommendedName>
        <fullName evidence="3">Multidrug export protein MepA</fullName>
    </recommendedName>
</protein>
<dbReference type="AlphaFoldDB" id="A0A844G1Z6"/>
<dbReference type="PIRSF" id="PIRSF006603">
    <property type="entry name" value="DinF"/>
    <property type="match status" value="1"/>
</dbReference>
<keyword evidence="5" id="KW-1003">Cell membrane</keyword>
<evidence type="ECO:0000256" key="2">
    <source>
        <dbReference type="ARBA" id="ARBA00008417"/>
    </source>
</evidence>
<dbReference type="Pfam" id="PF01554">
    <property type="entry name" value="MatE"/>
    <property type="match status" value="2"/>
</dbReference>
<accession>A0A844G1Z6</accession>
<comment type="similarity">
    <text evidence="2">Belongs to the multi antimicrobial extrusion (MATE) (TC 2.A.66.1) family. MepA subfamily.</text>
</comment>
<feature type="transmembrane region" description="Helical" evidence="10">
    <location>
        <begin position="325"/>
        <end position="349"/>
    </location>
</feature>
<name>A0A844G1Z6_9BACT</name>
<evidence type="ECO:0000313" key="11">
    <source>
        <dbReference type="EMBL" id="MST97183.1"/>
    </source>
</evidence>
<proteinExistence type="inferred from homology"/>
<evidence type="ECO:0000256" key="3">
    <source>
        <dbReference type="ARBA" id="ARBA00022106"/>
    </source>
</evidence>
<keyword evidence="4" id="KW-0813">Transport</keyword>
<feature type="transmembrane region" description="Helical" evidence="10">
    <location>
        <begin position="278"/>
        <end position="304"/>
    </location>
</feature>
<reference evidence="11 12" key="1">
    <citation type="submission" date="2019-08" db="EMBL/GenBank/DDBJ databases">
        <title>In-depth cultivation of the pig gut microbiome towards novel bacterial diversity and tailored functional studies.</title>
        <authorList>
            <person name="Wylensek D."/>
            <person name="Hitch T.C.A."/>
            <person name="Clavel T."/>
        </authorList>
    </citation>
    <scope>NUCLEOTIDE SEQUENCE [LARGE SCALE GENOMIC DNA]</scope>
    <source>
        <strain evidence="11 12">BBE-744-WT-12</strain>
    </source>
</reference>
<dbReference type="NCBIfam" id="TIGR00797">
    <property type="entry name" value="matE"/>
    <property type="match status" value="1"/>
</dbReference>
<feature type="transmembrane region" description="Helical" evidence="10">
    <location>
        <begin position="21"/>
        <end position="41"/>
    </location>
</feature>
<dbReference type="GO" id="GO:0005886">
    <property type="term" value="C:plasma membrane"/>
    <property type="evidence" value="ECO:0007669"/>
    <property type="project" value="UniProtKB-SubCell"/>
</dbReference>
<evidence type="ECO:0000256" key="7">
    <source>
        <dbReference type="ARBA" id="ARBA00022989"/>
    </source>
</evidence>
<dbReference type="PANTHER" id="PTHR43823:SF3">
    <property type="entry name" value="MULTIDRUG EXPORT PROTEIN MEPA"/>
    <property type="match status" value="1"/>
</dbReference>
<dbReference type="GO" id="GO:0015297">
    <property type="term" value="F:antiporter activity"/>
    <property type="evidence" value="ECO:0007669"/>
    <property type="project" value="InterPro"/>
</dbReference>
<evidence type="ECO:0000256" key="10">
    <source>
        <dbReference type="SAM" id="Phobius"/>
    </source>
</evidence>
<comment type="caution">
    <text evidence="11">The sequence shown here is derived from an EMBL/GenBank/DDBJ whole genome shotgun (WGS) entry which is preliminary data.</text>
</comment>
<keyword evidence="8 10" id="KW-0472">Membrane</keyword>
<comment type="subcellular location">
    <subcellularLocation>
        <location evidence="1">Cell membrane</location>
        <topology evidence="1">Multi-pass membrane protein</topology>
    </subcellularLocation>
</comment>
<dbReference type="InterPro" id="IPR048279">
    <property type="entry name" value="MdtK-like"/>
</dbReference>
<evidence type="ECO:0000256" key="9">
    <source>
        <dbReference type="ARBA" id="ARBA00023251"/>
    </source>
</evidence>
<organism evidence="11 12">
    <name type="scientific">Victivallis lenta</name>
    <dbReference type="NCBI Taxonomy" id="2606640"/>
    <lineage>
        <taxon>Bacteria</taxon>
        <taxon>Pseudomonadati</taxon>
        <taxon>Lentisphaerota</taxon>
        <taxon>Lentisphaeria</taxon>
        <taxon>Victivallales</taxon>
        <taxon>Victivallaceae</taxon>
        <taxon>Victivallis</taxon>
    </lineage>
</organism>
<keyword evidence="6 10" id="KW-0812">Transmembrane</keyword>
<sequence>MASSLSEQMTHELGTQSIFRLLLRFSIPSLISNFLFTIYNVVDRVFISWKLGTDAIAGVGITFYLFMIFIAVGMMFGIGGGTLVSLKLGEQDKAGAERILGNVIMIFLVGGALTTLLGFLFLKPLLYCFGASDITYPYAAEYFRILLWFMAADFLSMGTTNIIRAEGSPNFSMWYIAAGCFVNIGLDYLFIMEFGWGIAGAAWATGISKVLSTVLMFWHFSVGPFRYLTLHWRNLRIDWKYLTAMSAIGLSPLILQSINSVLNALINTTLLRNGGDKAVASMTCISTIIMLLMIPTFGVMMGYQPIVGYNYGARQFRRVAQTLKGAFLMSGGATLLLYVPVMLYAPVIVGWFCNGDPGVVPMASHGLRIFFLLFPLWPIFCIGSNFFQATGRPKKTIFLTVFRNGLCFLGCILILPRFFGLDGVWATAPIADGLAAAVIFLLLVREFAVLRQMEAEAAAQRDAEKTPAAPSFEAAGTA</sequence>
<dbReference type="Proteomes" id="UP000435649">
    <property type="component" value="Unassembled WGS sequence"/>
</dbReference>
<feature type="transmembrane region" description="Helical" evidence="10">
    <location>
        <begin position="401"/>
        <end position="419"/>
    </location>
</feature>
<feature type="transmembrane region" description="Helical" evidence="10">
    <location>
        <begin position="369"/>
        <end position="389"/>
    </location>
</feature>
<evidence type="ECO:0000256" key="4">
    <source>
        <dbReference type="ARBA" id="ARBA00022448"/>
    </source>
</evidence>